<dbReference type="SMART" id="SM01006">
    <property type="entry name" value="AlcB"/>
    <property type="match status" value="1"/>
</dbReference>
<dbReference type="Proteomes" id="UP000094008">
    <property type="component" value="Unassembled WGS sequence"/>
</dbReference>
<dbReference type="InterPro" id="IPR019432">
    <property type="entry name" value="Acyltransferase_MbtK/IucB-like"/>
</dbReference>
<name>A0A1A0WCL2_MYCPR</name>
<dbReference type="AlphaFoldDB" id="A0A1A0WCL2"/>
<evidence type="ECO:0000313" key="7">
    <source>
        <dbReference type="EMBL" id="OBB94951.1"/>
    </source>
</evidence>
<feature type="domain" description="Acyltransferase MbtK/IucB-like conserved" evidence="6">
    <location>
        <begin position="50"/>
        <end position="96"/>
    </location>
</feature>
<sequence>MDSATANGVTNASRLDDYPVLPRELKNVSEAVRRTPGPPVPRLLPPSKIRAATGDDAGMIAEWMNRPHLAKTWEYDWPMQRWRKHLKAQLEGDYSLPLVLSIGGVARGYLEIYRAAKDSIADRYDSEPHDLGLHGAIADEELVNRGLGPMLLPKIVTSVLAADPDCERIMFDPDHRNTTVRGLCEFAGCRFLGEHEMSNRRMVLYQLDRDTARTRWPAPSFVKPTD</sequence>
<evidence type="ECO:0000256" key="3">
    <source>
        <dbReference type="ARBA" id="ARBA00020586"/>
    </source>
</evidence>
<dbReference type="PANTHER" id="PTHR31438">
    <property type="entry name" value="LYSINE N-ACYLTRANSFERASE C17G9.06C-RELATED"/>
    <property type="match status" value="1"/>
</dbReference>
<dbReference type="PANTHER" id="PTHR31438:SF1">
    <property type="entry name" value="LYSINE N-ACYLTRANSFERASE C17G9.06C-RELATED"/>
    <property type="match status" value="1"/>
</dbReference>
<comment type="pathway">
    <text evidence="2">Siderophore biosynthesis; mycobactin biosynthesis.</text>
</comment>
<reference evidence="8" key="1">
    <citation type="submission" date="2016-06" db="EMBL/GenBank/DDBJ databases">
        <authorList>
            <person name="Sutton G."/>
            <person name="Brinkac L."/>
            <person name="Sanka R."/>
            <person name="Adams M."/>
            <person name="Lau E."/>
            <person name="Mehaffy C."/>
            <person name="Tameris M."/>
            <person name="Hatherill M."/>
            <person name="Hanekom W."/>
            <person name="Mahomed H."/>
            <person name="Mcshane H."/>
        </authorList>
    </citation>
    <scope>NUCLEOTIDE SEQUENCE [LARGE SCALE GENOMIC DNA]</scope>
    <source>
        <strain evidence="8">852002-10433_SCH5171157</strain>
    </source>
</reference>
<evidence type="ECO:0000256" key="1">
    <source>
        <dbReference type="ARBA" id="ARBA00003818"/>
    </source>
</evidence>
<evidence type="ECO:0000256" key="4">
    <source>
        <dbReference type="ARBA" id="ARBA00031122"/>
    </source>
</evidence>
<accession>A0A1A0WCL2</accession>
<dbReference type="InterPro" id="IPR016181">
    <property type="entry name" value="Acyl_CoA_acyltransferase"/>
</dbReference>
<evidence type="ECO:0000259" key="6">
    <source>
        <dbReference type="SMART" id="SM01006"/>
    </source>
</evidence>
<dbReference type="SUPFAM" id="SSF55729">
    <property type="entry name" value="Acyl-CoA N-acyltransferases (Nat)"/>
    <property type="match status" value="1"/>
</dbReference>
<comment type="caution">
    <text evidence="7">The sequence shown here is derived from an EMBL/GenBank/DDBJ whole genome shotgun (WGS) entry which is preliminary data.</text>
</comment>
<protein>
    <recommendedName>
        <fullName evidence="3">Lysine N-acyltransferase MbtK</fullName>
    </recommendedName>
    <alternativeName>
        <fullName evidence="4">Mycobactin synthase protein K</fullName>
    </alternativeName>
</protein>
<organism evidence="7 8">
    <name type="scientific">Mycolicibacterium peregrinum</name>
    <name type="common">Mycobacterium peregrinum</name>
    <dbReference type="NCBI Taxonomy" id="43304"/>
    <lineage>
        <taxon>Bacteria</taxon>
        <taxon>Bacillati</taxon>
        <taxon>Actinomycetota</taxon>
        <taxon>Actinomycetes</taxon>
        <taxon>Mycobacteriales</taxon>
        <taxon>Mycobacteriaceae</taxon>
        <taxon>Mycolicibacterium</taxon>
    </lineage>
</organism>
<dbReference type="GO" id="GO:0019290">
    <property type="term" value="P:siderophore biosynthetic process"/>
    <property type="evidence" value="ECO:0007669"/>
    <property type="project" value="InterPro"/>
</dbReference>
<evidence type="ECO:0000313" key="8">
    <source>
        <dbReference type="Proteomes" id="UP000094008"/>
    </source>
</evidence>
<dbReference type="EMBL" id="LZSY01000046">
    <property type="protein sequence ID" value="OBB94951.1"/>
    <property type="molecule type" value="Genomic_DNA"/>
</dbReference>
<proteinExistence type="predicted"/>
<evidence type="ECO:0000256" key="2">
    <source>
        <dbReference type="ARBA" id="ARBA00005102"/>
    </source>
</evidence>
<comment type="function">
    <text evidence="1">Acyltransferase required for the direct transfer of medium- to long-chain fatty acyl moieties from a carrier protein (MbtL) on to the epsilon-amino group of lysine residue in the mycobactin core.</text>
</comment>
<evidence type="ECO:0000256" key="5">
    <source>
        <dbReference type="SAM" id="MobiDB-lite"/>
    </source>
</evidence>
<gene>
    <name evidence="7" type="ORF">A5779_01215</name>
</gene>
<feature type="region of interest" description="Disordered" evidence="5">
    <location>
        <begin position="29"/>
        <end position="48"/>
    </location>
</feature>
<dbReference type="Gene3D" id="3.40.630.30">
    <property type="match status" value="1"/>
</dbReference>
<dbReference type="Pfam" id="PF13523">
    <property type="entry name" value="Acetyltransf_8"/>
    <property type="match status" value="1"/>
</dbReference>
<dbReference type="GO" id="GO:0016410">
    <property type="term" value="F:N-acyltransferase activity"/>
    <property type="evidence" value="ECO:0007669"/>
    <property type="project" value="TreeGrafter"/>
</dbReference>
<dbReference type="UniPathway" id="UPA00011"/>